<dbReference type="PIRSF" id="PIRSF000346">
    <property type="entry name" value="Dlt9_acylACP_des"/>
    <property type="match status" value="1"/>
</dbReference>
<evidence type="ECO:0000256" key="15">
    <source>
        <dbReference type="PIRSR" id="PIRSR000346-1"/>
    </source>
</evidence>
<dbReference type="InterPro" id="IPR012348">
    <property type="entry name" value="RNR-like"/>
</dbReference>
<keyword evidence="7" id="KW-0934">Plastid</keyword>
<keyword evidence="10" id="KW-0809">Transit peptide</keyword>
<dbReference type="FunFam" id="1.10.620.20:FF:000002">
    <property type="entry name" value="Stearoyl-[acyl-carrier-protein] 9-desaturase, chloroplastic"/>
    <property type="match status" value="1"/>
</dbReference>
<evidence type="ECO:0000313" key="17">
    <source>
        <dbReference type="EMBL" id="CAD8879554.1"/>
    </source>
</evidence>
<evidence type="ECO:0000256" key="4">
    <source>
        <dbReference type="ARBA" id="ARBA00011738"/>
    </source>
</evidence>
<feature type="binding site" evidence="15">
    <location>
        <position position="294"/>
    </location>
    <ligand>
        <name>Fe cation</name>
        <dbReference type="ChEBI" id="CHEBI:24875"/>
        <label>1</label>
    </ligand>
</feature>
<comment type="cofactor">
    <cofactor evidence="15">
        <name>Fe cation</name>
        <dbReference type="ChEBI" id="CHEBI:24875"/>
    </cofactor>
    <text evidence="15">Binds 2 iron ions per subunit.</text>
</comment>
<evidence type="ECO:0000256" key="16">
    <source>
        <dbReference type="SAM" id="SignalP"/>
    </source>
</evidence>
<feature type="binding site" evidence="15">
    <location>
        <position position="208"/>
    </location>
    <ligand>
        <name>Fe cation</name>
        <dbReference type="ChEBI" id="CHEBI:24875"/>
        <label>1</label>
    </ligand>
</feature>
<dbReference type="GO" id="GO:0006633">
    <property type="term" value="P:fatty acid biosynthetic process"/>
    <property type="evidence" value="ECO:0007669"/>
    <property type="project" value="UniProtKB-KW"/>
</dbReference>
<proteinExistence type="inferred from homology"/>
<dbReference type="GO" id="GO:0045300">
    <property type="term" value="F:stearoyl-[ACP] desaturase activity"/>
    <property type="evidence" value="ECO:0007669"/>
    <property type="project" value="InterPro"/>
</dbReference>
<name>A0A7S1FPD5_9STRA</name>
<feature type="chain" id="PRO_5030665805" description="Acyl-[acyl-carrier-protein] desaturase" evidence="16">
    <location>
        <begin position="24"/>
        <end position="434"/>
    </location>
</feature>
<feature type="binding site" evidence="15">
    <location>
        <position position="170"/>
    </location>
    <ligand>
        <name>Fe cation</name>
        <dbReference type="ChEBI" id="CHEBI:24875"/>
        <label>1</label>
    </ligand>
</feature>
<reference evidence="17" key="1">
    <citation type="submission" date="2021-01" db="EMBL/GenBank/DDBJ databases">
        <authorList>
            <person name="Corre E."/>
            <person name="Pelletier E."/>
            <person name="Niang G."/>
            <person name="Scheremetjew M."/>
            <person name="Finn R."/>
            <person name="Kale V."/>
            <person name="Holt S."/>
            <person name="Cochrane G."/>
            <person name="Meng A."/>
            <person name="Brown T."/>
            <person name="Cohen L."/>
        </authorList>
    </citation>
    <scope>NUCLEOTIDE SEQUENCE</scope>
    <source>
        <strain evidence="17">308</strain>
    </source>
</reference>
<keyword evidence="9" id="KW-0276">Fatty acid metabolism</keyword>
<evidence type="ECO:0000256" key="6">
    <source>
        <dbReference type="ARBA" id="ARBA00022528"/>
    </source>
</evidence>
<evidence type="ECO:0000256" key="12">
    <source>
        <dbReference type="ARBA" id="ARBA00023004"/>
    </source>
</evidence>
<evidence type="ECO:0000256" key="3">
    <source>
        <dbReference type="ARBA" id="ARBA00008749"/>
    </source>
</evidence>
<comment type="subcellular location">
    <subcellularLocation>
        <location evidence="2">Plastid</location>
        <location evidence="2">Chloroplast</location>
    </subcellularLocation>
</comment>
<keyword evidence="13" id="KW-0443">Lipid metabolism</keyword>
<dbReference type="InterPro" id="IPR009078">
    <property type="entry name" value="Ferritin-like_SF"/>
</dbReference>
<dbReference type="Pfam" id="PF03405">
    <property type="entry name" value="FA_desaturase_2"/>
    <property type="match status" value="1"/>
</dbReference>
<evidence type="ECO:0008006" key="18">
    <source>
        <dbReference type="Google" id="ProtNLM"/>
    </source>
</evidence>
<comment type="similarity">
    <text evidence="3">Belongs to the fatty acid desaturase type 2 family.</text>
</comment>
<keyword evidence="16" id="KW-0732">Signal</keyword>
<evidence type="ECO:0000256" key="5">
    <source>
        <dbReference type="ARBA" id="ARBA00022516"/>
    </source>
</evidence>
<evidence type="ECO:0000256" key="7">
    <source>
        <dbReference type="ARBA" id="ARBA00022640"/>
    </source>
</evidence>
<dbReference type="InterPro" id="IPR005067">
    <property type="entry name" value="Fatty_acid_desaturase-2"/>
</dbReference>
<dbReference type="GO" id="GO:0046872">
    <property type="term" value="F:metal ion binding"/>
    <property type="evidence" value="ECO:0007669"/>
    <property type="project" value="UniProtKB-KW"/>
</dbReference>
<comment type="cofactor">
    <cofactor evidence="1">
        <name>Fe(2+)</name>
        <dbReference type="ChEBI" id="CHEBI:29033"/>
    </cofactor>
</comment>
<evidence type="ECO:0000256" key="2">
    <source>
        <dbReference type="ARBA" id="ARBA00004229"/>
    </source>
</evidence>
<evidence type="ECO:0000256" key="8">
    <source>
        <dbReference type="ARBA" id="ARBA00022723"/>
    </source>
</evidence>
<keyword evidence="5" id="KW-0444">Lipid biosynthesis</keyword>
<evidence type="ECO:0000256" key="13">
    <source>
        <dbReference type="ARBA" id="ARBA00023098"/>
    </source>
</evidence>
<dbReference type="PANTHER" id="PTHR31155:SF9">
    <property type="entry name" value="STEAROYL-[ACYL-CARRIER-PROTEIN] 9-DESATURASE 7, CHLOROPLASTIC"/>
    <property type="match status" value="1"/>
</dbReference>
<keyword evidence="6" id="KW-0150">Chloroplast</keyword>
<organism evidence="17">
    <name type="scientific">Corethron hystrix</name>
    <dbReference type="NCBI Taxonomy" id="216773"/>
    <lineage>
        <taxon>Eukaryota</taxon>
        <taxon>Sar</taxon>
        <taxon>Stramenopiles</taxon>
        <taxon>Ochrophyta</taxon>
        <taxon>Bacillariophyta</taxon>
        <taxon>Coscinodiscophyceae</taxon>
        <taxon>Corethrophycidae</taxon>
        <taxon>Corethrales</taxon>
        <taxon>Corethraceae</taxon>
        <taxon>Corethron</taxon>
    </lineage>
</organism>
<feature type="binding site" evidence="15">
    <location>
        <position position="211"/>
    </location>
    <ligand>
        <name>Fe cation</name>
        <dbReference type="ChEBI" id="CHEBI:24875"/>
        <label>1</label>
    </ligand>
</feature>
<feature type="binding site" evidence="15">
    <location>
        <position position="297"/>
    </location>
    <ligand>
        <name>Fe cation</name>
        <dbReference type="ChEBI" id="CHEBI:24875"/>
        <label>2</label>
    </ligand>
</feature>
<keyword evidence="12 15" id="KW-0408">Iron</keyword>
<evidence type="ECO:0000256" key="9">
    <source>
        <dbReference type="ARBA" id="ARBA00022832"/>
    </source>
</evidence>
<feature type="binding site" evidence="15">
    <location>
        <position position="208"/>
    </location>
    <ligand>
        <name>Fe cation</name>
        <dbReference type="ChEBI" id="CHEBI:24875"/>
        <label>2</label>
    </ligand>
</feature>
<feature type="binding site" evidence="15">
    <location>
        <position position="294"/>
    </location>
    <ligand>
        <name>Fe cation</name>
        <dbReference type="ChEBI" id="CHEBI:24875"/>
        <label>2</label>
    </ligand>
</feature>
<feature type="signal peptide" evidence="16">
    <location>
        <begin position="1"/>
        <end position="23"/>
    </location>
</feature>
<evidence type="ECO:0000256" key="1">
    <source>
        <dbReference type="ARBA" id="ARBA00001954"/>
    </source>
</evidence>
<dbReference type="Gene3D" id="1.10.620.20">
    <property type="entry name" value="Ribonucleotide Reductase, subunit A"/>
    <property type="match status" value="1"/>
</dbReference>
<sequence length="434" mass="49270">MTMMSNGKLGFLAFMVSCDSVSALTNPASLLSHQRATFAKNTLVSSKSVGSRVGCALRMSATVDPQVVTTKEYSDICGVEFTEDEMNKRLERTNFLYPKHVEVVTDFDDVVNEMVDGVLLETGEKSWQPQDYLPDMTADSWLEEVQELRDMASDIPDEVMVVLVGDMVTEEALPTYQTLLNTFEGCDDPIGTTDSPWAKWSRGWTSEENRHGDLLNKYLYLSGRCDMRSIEVTIQHLITSGFNPGAQKDPYRGFVYTSFQERATKVSHGNVAKLARKAGDKNLSRLCAKIAGDEGRHERAYQQFSEEILKRDPDGLLEVFGEMMRGQIVMPAELMTDGKNPMLYENFSGVAQRLGVYTAIDYADIIKHLVQRWDLEHLEGLSPEGEKEQQYLCRLPERYRKLAERSMNKKKKPNDDEPNMKPFSWIFDREVLVD</sequence>
<feature type="binding site" evidence="15">
    <location>
        <position position="261"/>
    </location>
    <ligand>
        <name>Fe cation</name>
        <dbReference type="ChEBI" id="CHEBI:24875"/>
        <label>2</label>
    </ligand>
</feature>
<dbReference type="CDD" id="cd01050">
    <property type="entry name" value="Acyl_ACP_Desat"/>
    <property type="match status" value="1"/>
</dbReference>
<dbReference type="SUPFAM" id="SSF47240">
    <property type="entry name" value="Ferritin-like"/>
    <property type="match status" value="1"/>
</dbReference>
<evidence type="ECO:0000256" key="10">
    <source>
        <dbReference type="ARBA" id="ARBA00022946"/>
    </source>
</evidence>
<keyword evidence="8 15" id="KW-0479">Metal-binding</keyword>
<gene>
    <name evidence="17" type="ORF">CHYS00102_LOCUS6738</name>
</gene>
<comment type="subunit">
    <text evidence="4">Homodimer.</text>
</comment>
<keyword evidence="14" id="KW-0275">Fatty acid biosynthesis</keyword>
<evidence type="ECO:0000256" key="14">
    <source>
        <dbReference type="ARBA" id="ARBA00023160"/>
    </source>
</evidence>
<evidence type="ECO:0000256" key="11">
    <source>
        <dbReference type="ARBA" id="ARBA00023002"/>
    </source>
</evidence>
<dbReference type="GO" id="GO:0009507">
    <property type="term" value="C:chloroplast"/>
    <property type="evidence" value="ECO:0007669"/>
    <property type="project" value="UniProtKB-SubCell"/>
</dbReference>
<dbReference type="AlphaFoldDB" id="A0A7S1FPD5"/>
<keyword evidence="11" id="KW-0560">Oxidoreductase</keyword>
<dbReference type="PANTHER" id="PTHR31155">
    <property type="entry name" value="ACYL- ACYL-CARRIER-PROTEIN DESATURASE-RELATED"/>
    <property type="match status" value="1"/>
</dbReference>
<dbReference type="EMBL" id="HBFR01009284">
    <property type="protein sequence ID" value="CAD8879554.1"/>
    <property type="molecule type" value="Transcribed_RNA"/>
</dbReference>
<protein>
    <recommendedName>
        <fullName evidence="18">Acyl-[acyl-carrier-protein] desaturase</fullName>
    </recommendedName>
</protein>
<accession>A0A7S1FPD5</accession>